<dbReference type="EC" id="3.2.2.20" evidence="8"/>
<gene>
    <name evidence="10" type="ORF">GCM10017621_09240</name>
</gene>
<dbReference type="GO" id="GO:0006284">
    <property type="term" value="P:base-excision repair"/>
    <property type="evidence" value="ECO:0007669"/>
    <property type="project" value="InterPro"/>
</dbReference>
<evidence type="ECO:0000256" key="7">
    <source>
        <dbReference type="ARBA" id="ARBA00057608"/>
    </source>
</evidence>
<protein>
    <recommendedName>
        <fullName evidence="8">DNA-3-methyladenine glycosylase I</fullName>
        <ecNumber evidence="8">3.2.2.20</ecNumber>
    </recommendedName>
</protein>
<keyword evidence="11" id="KW-1185">Reference proteome</keyword>
<keyword evidence="5" id="KW-0234">DNA repair</keyword>
<comment type="catalytic activity">
    <reaction evidence="6">
        <text>Hydrolysis of alkylated DNA, releasing 3-methyladenine.</text>
        <dbReference type="EC" id="3.2.2.20"/>
    </reaction>
</comment>
<dbReference type="GO" id="GO:0046872">
    <property type="term" value="F:metal ion binding"/>
    <property type="evidence" value="ECO:0007669"/>
    <property type="project" value="UniProtKB-KW"/>
</dbReference>
<evidence type="ECO:0000256" key="9">
    <source>
        <dbReference type="PIRSR" id="PIRSR604597-1"/>
    </source>
</evidence>
<dbReference type="AlphaFoldDB" id="A0A9W6MN05"/>
<dbReference type="PANTHER" id="PTHR30037:SF4">
    <property type="entry name" value="DNA-3-METHYLADENINE GLYCOSYLASE I"/>
    <property type="match status" value="1"/>
</dbReference>
<evidence type="ECO:0000313" key="11">
    <source>
        <dbReference type="Proteomes" id="UP001143486"/>
    </source>
</evidence>
<accession>A0A9W6MN05</accession>
<evidence type="ECO:0000256" key="6">
    <source>
        <dbReference type="ARBA" id="ARBA00052558"/>
    </source>
</evidence>
<dbReference type="GO" id="GO:0008725">
    <property type="term" value="F:DNA-3-methyladenine glycosylase activity"/>
    <property type="evidence" value="ECO:0007669"/>
    <property type="project" value="UniProtKB-EC"/>
</dbReference>
<sequence>MLQRCGWVNIDDPIYAEYHDTEWGVPEYDSRALWEKLMLDGFQAGLAWITILRKRETMRAAFDGFQPEIIARYTDADRERLLADPGIIRSKSKIEAAIGNAQAWLDMRERGIDFSDHLWSFVGGAPIQNAWPSLKDTPTKTAESEALSKDLKKRGFKFVGPVIVYAFMQAVGMVNDHEPRCHRHEPVKRLAR</sequence>
<feature type="binding site" evidence="9">
    <location>
        <position position="177"/>
    </location>
    <ligand>
        <name>Zn(2+)</name>
        <dbReference type="ChEBI" id="CHEBI:29105"/>
    </ligand>
</feature>
<evidence type="ECO:0000256" key="3">
    <source>
        <dbReference type="ARBA" id="ARBA00022801"/>
    </source>
</evidence>
<evidence type="ECO:0000256" key="1">
    <source>
        <dbReference type="ARBA" id="ARBA00022723"/>
    </source>
</evidence>
<reference evidence="10" key="2">
    <citation type="submission" date="2023-01" db="EMBL/GenBank/DDBJ databases">
        <authorList>
            <person name="Sun Q."/>
            <person name="Evtushenko L."/>
        </authorList>
    </citation>
    <scope>NUCLEOTIDE SEQUENCE</scope>
    <source>
        <strain evidence="10">VKM B-1513</strain>
    </source>
</reference>
<dbReference type="PANTHER" id="PTHR30037">
    <property type="entry name" value="DNA-3-METHYLADENINE GLYCOSYLASE 1"/>
    <property type="match status" value="1"/>
</dbReference>
<dbReference type="NCBIfam" id="TIGR00624">
    <property type="entry name" value="tag"/>
    <property type="match status" value="1"/>
</dbReference>
<keyword evidence="4 9" id="KW-0862">Zinc</keyword>
<dbReference type="Gene3D" id="1.10.340.30">
    <property type="entry name" value="Hypothetical protein, domain 2"/>
    <property type="match status" value="1"/>
</dbReference>
<feature type="binding site" evidence="9">
    <location>
        <position position="19"/>
    </location>
    <ligand>
        <name>Zn(2+)</name>
        <dbReference type="ChEBI" id="CHEBI:29105"/>
    </ligand>
</feature>
<evidence type="ECO:0000256" key="5">
    <source>
        <dbReference type="ARBA" id="ARBA00023204"/>
    </source>
</evidence>
<comment type="function">
    <text evidence="7">Hydrolysis of the deoxyribose N-glycosidic bond to excise 3-methyladenine from the damaged DNA polymer formed by alkylation lesions.</text>
</comment>
<dbReference type="SUPFAM" id="SSF48150">
    <property type="entry name" value="DNA-glycosylase"/>
    <property type="match status" value="1"/>
</dbReference>
<dbReference type="EMBL" id="BSFE01000002">
    <property type="protein sequence ID" value="GLK51416.1"/>
    <property type="molecule type" value="Genomic_DNA"/>
</dbReference>
<dbReference type="InterPro" id="IPR004597">
    <property type="entry name" value="Tag"/>
</dbReference>
<dbReference type="Pfam" id="PF03352">
    <property type="entry name" value="Adenine_glyco"/>
    <property type="match status" value="1"/>
</dbReference>
<dbReference type="InterPro" id="IPR011257">
    <property type="entry name" value="DNA_glycosylase"/>
</dbReference>
<evidence type="ECO:0000256" key="2">
    <source>
        <dbReference type="ARBA" id="ARBA00022763"/>
    </source>
</evidence>
<dbReference type="InterPro" id="IPR005019">
    <property type="entry name" value="Adenine_glyco"/>
</dbReference>
<feature type="binding site" evidence="9">
    <location>
        <position position="5"/>
    </location>
    <ligand>
        <name>Zn(2+)</name>
        <dbReference type="ChEBI" id="CHEBI:29105"/>
    </ligand>
</feature>
<dbReference type="InterPro" id="IPR052891">
    <property type="entry name" value="DNA-3mA_glycosylase"/>
</dbReference>
<organism evidence="10 11">
    <name type="scientific">Maricaulis virginensis</name>
    <dbReference type="NCBI Taxonomy" id="144022"/>
    <lineage>
        <taxon>Bacteria</taxon>
        <taxon>Pseudomonadati</taxon>
        <taxon>Pseudomonadota</taxon>
        <taxon>Alphaproteobacteria</taxon>
        <taxon>Maricaulales</taxon>
        <taxon>Maricaulaceae</taxon>
        <taxon>Maricaulis</taxon>
    </lineage>
</organism>
<name>A0A9W6MN05_9PROT</name>
<evidence type="ECO:0000256" key="8">
    <source>
        <dbReference type="ARBA" id="ARBA00066766"/>
    </source>
</evidence>
<reference evidence="10" key="1">
    <citation type="journal article" date="2014" name="Int. J. Syst. Evol. Microbiol.">
        <title>Complete genome sequence of Corynebacterium casei LMG S-19264T (=DSM 44701T), isolated from a smear-ripened cheese.</title>
        <authorList>
            <consortium name="US DOE Joint Genome Institute (JGI-PGF)"/>
            <person name="Walter F."/>
            <person name="Albersmeier A."/>
            <person name="Kalinowski J."/>
            <person name="Ruckert C."/>
        </authorList>
    </citation>
    <scope>NUCLEOTIDE SEQUENCE</scope>
    <source>
        <strain evidence="10">VKM B-1513</strain>
    </source>
</reference>
<keyword evidence="2" id="KW-0227">DNA damage</keyword>
<dbReference type="RefSeq" id="WP_271185798.1">
    <property type="nucleotide sequence ID" value="NZ_BSFE01000002.1"/>
</dbReference>
<evidence type="ECO:0000313" key="10">
    <source>
        <dbReference type="EMBL" id="GLK51416.1"/>
    </source>
</evidence>
<proteinExistence type="predicted"/>
<dbReference type="FunFam" id="1.10.340.30:FF:000009">
    <property type="entry name" value="DNA-3-methyladenine glycosylase I"/>
    <property type="match status" value="1"/>
</dbReference>
<keyword evidence="3" id="KW-0378">Hydrolase</keyword>
<comment type="caution">
    <text evidence="10">The sequence shown here is derived from an EMBL/GenBank/DDBJ whole genome shotgun (WGS) entry which is preliminary data.</text>
</comment>
<evidence type="ECO:0000256" key="4">
    <source>
        <dbReference type="ARBA" id="ARBA00022833"/>
    </source>
</evidence>
<feature type="binding site" evidence="9">
    <location>
        <position position="181"/>
    </location>
    <ligand>
        <name>Zn(2+)</name>
        <dbReference type="ChEBI" id="CHEBI:29105"/>
    </ligand>
</feature>
<keyword evidence="1 9" id="KW-0479">Metal-binding</keyword>
<dbReference type="Proteomes" id="UP001143486">
    <property type="component" value="Unassembled WGS sequence"/>
</dbReference>